<sequence precursor="true">MPRIPFTGLLLSFSLLLTASSSLRADDARPQINSGARPLTQAEGVREWSGSIDDLELQTLDRGFIASGKKWIQLWNAWRFADERPDVDFTKKLAIISTTRGGRITLDTMLDDQGNLHVSGIETRDLRPGFRYAIQIVDREGVRTVSGKPVPEVRDMVQQPVRPVGPDVDETPFTAAVPSVTPTRNTNYPGPVRINVTFGTEAEEGRRSGVIDAPEDVWNLIDYAQPELKAVQLADGSASDVRITVSDNDGEWGIEGPAGAYHAYIYHNCRCVDLTAKFEYLPPGIYDLYVFAHGDAPDQNAAIEVESAGVVTTGKATLNDGTWDFRSRKFRDGNQYVKYSVEVKAGHPLVITSRRDGSVYAMLNAIQLERVVPRD</sequence>
<accession>A0A517ZEL9</accession>
<keyword evidence="2" id="KW-0732">Signal</keyword>
<evidence type="ECO:0000313" key="3">
    <source>
        <dbReference type="EMBL" id="QDU40908.1"/>
    </source>
</evidence>
<reference evidence="3 4" key="1">
    <citation type="submission" date="2019-02" db="EMBL/GenBank/DDBJ databases">
        <title>Deep-cultivation of Planctomycetes and their phenomic and genomic characterization uncovers novel biology.</title>
        <authorList>
            <person name="Wiegand S."/>
            <person name="Jogler M."/>
            <person name="Boedeker C."/>
            <person name="Pinto D."/>
            <person name="Vollmers J."/>
            <person name="Rivas-Marin E."/>
            <person name="Kohn T."/>
            <person name="Peeters S.H."/>
            <person name="Heuer A."/>
            <person name="Rast P."/>
            <person name="Oberbeckmann S."/>
            <person name="Bunk B."/>
            <person name="Jeske O."/>
            <person name="Meyerdierks A."/>
            <person name="Storesund J.E."/>
            <person name="Kallscheuer N."/>
            <person name="Luecker S."/>
            <person name="Lage O.M."/>
            <person name="Pohl T."/>
            <person name="Merkel B.J."/>
            <person name="Hornburger P."/>
            <person name="Mueller R.-W."/>
            <person name="Bruemmer F."/>
            <person name="Labrenz M."/>
            <person name="Spormann A.M."/>
            <person name="Op den Camp H."/>
            <person name="Overmann J."/>
            <person name="Amann R."/>
            <person name="Jetten M.S.M."/>
            <person name="Mascher T."/>
            <person name="Medema M.H."/>
            <person name="Devos D.P."/>
            <person name="Kaster A.-K."/>
            <person name="Ovreas L."/>
            <person name="Rohde M."/>
            <person name="Galperin M.Y."/>
            <person name="Jogler C."/>
        </authorList>
    </citation>
    <scope>NUCLEOTIDE SEQUENCE [LARGE SCALE GENOMIC DNA]</scope>
    <source>
        <strain evidence="3 4">Mal4</strain>
    </source>
</reference>
<dbReference type="Proteomes" id="UP000320496">
    <property type="component" value="Chromosome"/>
</dbReference>
<feature type="signal peptide" evidence="2">
    <location>
        <begin position="1"/>
        <end position="25"/>
    </location>
</feature>
<keyword evidence="4" id="KW-1185">Reference proteome</keyword>
<dbReference type="RefSeq" id="WP_145372148.1">
    <property type="nucleotide sequence ID" value="NZ_CP036275.1"/>
</dbReference>
<evidence type="ECO:0000313" key="4">
    <source>
        <dbReference type="Proteomes" id="UP000320496"/>
    </source>
</evidence>
<dbReference type="EMBL" id="CP036275">
    <property type="protein sequence ID" value="QDU40908.1"/>
    <property type="molecule type" value="Genomic_DNA"/>
</dbReference>
<evidence type="ECO:0000256" key="2">
    <source>
        <dbReference type="SAM" id="SignalP"/>
    </source>
</evidence>
<dbReference type="OrthoDB" id="280583at2"/>
<name>A0A517ZEL9_9PLAN</name>
<proteinExistence type="predicted"/>
<feature type="chain" id="PRO_5021849723" evidence="2">
    <location>
        <begin position="26"/>
        <end position="375"/>
    </location>
</feature>
<dbReference type="KEGG" id="mri:Mal4_52710"/>
<gene>
    <name evidence="3" type="ORF">Mal4_52710</name>
</gene>
<evidence type="ECO:0000256" key="1">
    <source>
        <dbReference type="SAM" id="MobiDB-lite"/>
    </source>
</evidence>
<organism evidence="3 4">
    <name type="scientific">Maioricimonas rarisocia</name>
    <dbReference type="NCBI Taxonomy" id="2528026"/>
    <lineage>
        <taxon>Bacteria</taxon>
        <taxon>Pseudomonadati</taxon>
        <taxon>Planctomycetota</taxon>
        <taxon>Planctomycetia</taxon>
        <taxon>Planctomycetales</taxon>
        <taxon>Planctomycetaceae</taxon>
        <taxon>Maioricimonas</taxon>
    </lineage>
</organism>
<feature type="region of interest" description="Disordered" evidence="1">
    <location>
        <begin position="161"/>
        <end position="188"/>
    </location>
</feature>
<dbReference type="AlphaFoldDB" id="A0A517ZEL9"/>
<protein>
    <submittedName>
        <fullName evidence="3">Uncharacterized protein</fullName>
    </submittedName>
</protein>